<evidence type="ECO:0000256" key="1">
    <source>
        <dbReference type="SAM" id="MobiDB-lite"/>
    </source>
</evidence>
<evidence type="ECO:0000313" key="3">
    <source>
        <dbReference type="Proteomes" id="UP000789941"/>
    </source>
</evidence>
<dbReference type="AlphaFoldDB" id="A0A5E4LNB5"/>
<accession>A0A5E4LNB5</accession>
<protein>
    <submittedName>
        <fullName evidence="2">Uncharacterized protein</fullName>
    </submittedName>
</protein>
<dbReference type="Proteomes" id="UP000789941">
    <property type="component" value="Unassembled WGS sequence"/>
</dbReference>
<reference evidence="2 3" key="1">
    <citation type="submission" date="2019-08" db="EMBL/GenBank/DDBJ databases">
        <authorList>
            <person name="Vazquez-Campos X."/>
        </authorList>
    </citation>
    <scope>NUCLEOTIDE SEQUENCE [LARGE SCALE GENOMIC DNA]</scope>
    <source>
        <strain evidence="2">LFW-283_2</strain>
    </source>
</reference>
<name>A0A5E4LNB5_9ARCH</name>
<gene>
    <name evidence="2" type="ORF">LFW2832_00410</name>
</gene>
<evidence type="ECO:0000313" key="2">
    <source>
        <dbReference type="EMBL" id="VVC03505.1"/>
    </source>
</evidence>
<organism evidence="2 3">
    <name type="scientific">Candidatus Bilamarchaeum dharawalense</name>
    <dbReference type="NCBI Taxonomy" id="2885759"/>
    <lineage>
        <taxon>Archaea</taxon>
        <taxon>Candidatus Micrarchaeota</taxon>
        <taxon>Candidatus Micrarchaeia</taxon>
        <taxon>Candidatus Anstonellales</taxon>
        <taxon>Candidatus Bilamarchaeaceae</taxon>
        <taxon>Candidatus Bilamarchaeum</taxon>
    </lineage>
</organism>
<proteinExistence type="predicted"/>
<feature type="region of interest" description="Disordered" evidence="1">
    <location>
        <begin position="149"/>
        <end position="196"/>
    </location>
</feature>
<sequence length="196" mass="20698">MATNRRLVGGLVVAMGAAAIFGYQAHSAKGELERLKSAVASEAIRTAATAKVHDKLGETTLMLPRCSEGQDQIDTEMMSIPLVLEADGTIRSVPSLQDGVITIKVTTCVDDQGVAIAVTPVMMDVASNLARLSGKADAMSYVGQAKTESEGGFEGCEPPPEPDNCQPIPNKGNEIDRGTVMPKYTPPVKRDGEIQI</sequence>
<dbReference type="EMBL" id="CABMJJ010000007">
    <property type="protein sequence ID" value="VVC03505.1"/>
    <property type="molecule type" value="Genomic_DNA"/>
</dbReference>
<comment type="caution">
    <text evidence="2">The sequence shown here is derived from an EMBL/GenBank/DDBJ whole genome shotgun (WGS) entry which is preliminary data.</text>
</comment>